<dbReference type="VEuPathDB" id="ToxoDB:CSUI_006376"/>
<feature type="non-terminal residue" evidence="2">
    <location>
        <position position="1"/>
    </location>
</feature>
<organism evidence="2 3">
    <name type="scientific">Cystoisospora suis</name>
    <dbReference type="NCBI Taxonomy" id="483139"/>
    <lineage>
        <taxon>Eukaryota</taxon>
        <taxon>Sar</taxon>
        <taxon>Alveolata</taxon>
        <taxon>Apicomplexa</taxon>
        <taxon>Conoidasida</taxon>
        <taxon>Coccidia</taxon>
        <taxon>Eucoccidiorida</taxon>
        <taxon>Eimeriorina</taxon>
        <taxon>Sarcocystidae</taxon>
        <taxon>Cystoisospora</taxon>
    </lineage>
</organism>
<dbReference type="AlphaFoldDB" id="A0A2C6K0W8"/>
<dbReference type="Proteomes" id="UP000221165">
    <property type="component" value="Unassembled WGS sequence"/>
</dbReference>
<feature type="compositionally biased region" description="Basic and acidic residues" evidence="1">
    <location>
        <begin position="1"/>
        <end position="13"/>
    </location>
</feature>
<protein>
    <submittedName>
        <fullName evidence="2">Uncharacterized protein</fullName>
    </submittedName>
</protein>
<evidence type="ECO:0000313" key="2">
    <source>
        <dbReference type="EMBL" id="PHJ19791.1"/>
    </source>
</evidence>
<reference evidence="2 3" key="1">
    <citation type="journal article" date="2017" name="Int. J. Parasitol.">
        <title>The genome of the protozoan parasite Cystoisospora suis and a reverse vaccinology approach to identify vaccine candidates.</title>
        <authorList>
            <person name="Palmieri N."/>
            <person name="Shrestha A."/>
            <person name="Ruttkowski B."/>
            <person name="Beck T."/>
            <person name="Vogl C."/>
            <person name="Tomley F."/>
            <person name="Blake D.P."/>
            <person name="Joachim A."/>
        </authorList>
    </citation>
    <scope>NUCLEOTIDE SEQUENCE [LARGE SCALE GENOMIC DNA]</scope>
    <source>
        <strain evidence="2 3">Wien I</strain>
    </source>
</reference>
<name>A0A2C6K0W8_9APIC</name>
<feature type="region of interest" description="Disordered" evidence="1">
    <location>
        <begin position="1"/>
        <end position="25"/>
    </location>
</feature>
<keyword evidence="3" id="KW-1185">Reference proteome</keyword>
<accession>A0A2C6K0W8</accession>
<evidence type="ECO:0000313" key="3">
    <source>
        <dbReference type="Proteomes" id="UP000221165"/>
    </source>
</evidence>
<comment type="caution">
    <text evidence="2">The sequence shown here is derived from an EMBL/GenBank/DDBJ whole genome shotgun (WGS) entry which is preliminary data.</text>
</comment>
<evidence type="ECO:0000256" key="1">
    <source>
        <dbReference type="SAM" id="MobiDB-lite"/>
    </source>
</evidence>
<sequence>VATQDKGTEHRNSDNCSDPSCEMSG</sequence>
<proteinExistence type="predicted"/>
<dbReference type="EMBL" id="MIGC01003214">
    <property type="protein sequence ID" value="PHJ19791.1"/>
    <property type="molecule type" value="Genomic_DNA"/>
</dbReference>
<gene>
    <name evidence="2" type="ORF">CSUI_006376</name>
</gene>